<evidence type="ECO:0000313" key="2">
    <source>
        <dbReference type="EMBL" id="MQM20765.1"/>
    </source>
</evidence>
<feature type="region of interest" description="Disordered" evidence="1">
    <location>
        <begin position="50"/>
        <end position="89"/>
    </location>
</feature>
<accession>A0A843XP60</accession>
<dbReference type="EMBL" id="NMUH01010161">
    <property type="protein sequence ID" value="MQM20765.1"/>
    <property type="molecule type" value="Genomic_DNA"/>
</dbReference>
<gene>
    <name evidence="2" type="ORF">Taro_053793</name>
</gene>
<dbReference type="AlphaFoldDB" id="A0A843XP60"/>
<dbReference type="Proteomes" id="UP000652761">
    <property type="component" value="Unassembled WGS sequence"/>
</dbReference>
<evidence type="ECO:0000256" key="1">
    <source>
        <dbReference type="SAM" id="MobiDB-lite"/>
    </source>
</evidence>
<organism evidence="2 3">
    <name type="scientific">Colocasia esculenta</name>
    <name type="common">Wild taro</name>
    <name type="synonym">Arum esculentum</name>
    <dbReference type="NCBI Taxonomy" id="4460"/>
    <lineage>
        <taxon>Eukaryota</taxon>
        <taxon>Viridiplantae</taxon>
        <taxon>Streptophyta</taxon>
        <taxon>Embryophyta</taxon>
        <taxon>Tracheophyta</taxon>
        <taxon>Spermatophyta</taxon>
        <taxon>Magnoliopsida</taxon>
        <taxon>Liliopsida</taxon>
        <taxon>Araceae</taxon>
        <taxon>Aroideae</taxon>
        <taxon>Colocasieae</taxon>
        <taxon>Colocasia</taxon>
    </lineage>
</organism>
<protein>
    <submittedName>
        <fullName evidence="2">Uncharacterized protein</fullName>
    </submittedName>
</protein>
<feature type="compositionally biased region" description="Acidic residues" evidence="1">
    <location>
        <begin position="76"/>
        <end position="89"/>
    </location>
</feature>
<feature type="region of interest" description="Disordered" evidence="1">
    <location>
        <begin position="107"/>
        <end position="170"/>
    </location>
</feature>
<proteinExistence type="predicted"/>
<feature type="compositionally biased region" description="Basic and acidic residues" evidence="1">
    <location>
        <begin position="52"/>
        <end position="61"/>
    </location>
</feature>
<evidence type="ECO:0000313" key="3">
    <source>
        <dbReference type="Proteomes" id="UP000652761"/>
    </source>
</evidence>
<name>A0A843XP60_COLES</name>
<keyword evidence="3" id="KW-1185">Reference proteome</keyword>
<feature type="compositionally biased region" description="Basic and acidic residues" evidence="1">
    <location>
        <begin position="139"/>
        <end position="148"/>
    </location>
</feature>
<comment type="caution">
    <text evidence="2">The sequence shown here is derived from an EMBL/GenBank/DDBJ whole genome shotgun (WGS) entry which is preliminary data.</text>
</comment>
<sequence>MPVNRPIQQVDTKCSSVDTGGLSQNTCLAVLDSVSTLPEVVYPRQVKSLELSGKRQGERESGICIQRSRGVPPRGEEEEEEGEEEEELKIEEVLVLKEIQSRTNISCKGSVDTPPTGVDTMLQSKGKMYPTQVKSLELSGKRQGERESGICIQRSRGAPPRGEEGEEEEELKIEGVLVLKEIQPSL</sequence>
<reference evidence="2" key="1">
    <citation type="submission" date="2017-07" db="EMBL/GenBank/DDBJ databases">
        <title>Taro Niue Genome Assembly and Annotation.</title>
        <authorList>
            <person name="Atibalentja N."/>
            <person name="Keating K."/>
            <person name="Fields C.J."/>
        </authorList>
    </citation>
    <scope>NUCLEOTIDE SEQUENCE</scope>
    <source>
        <strain evidence="2">Niue_2</strain>
        <tissue evidence="2">Leaf</tissue>
    </source>
</reference>